<protein>
    <submittedName>
        <fullName evidence="2">Uncharacterized protein</fullName>
    </submittedName>
</protein>
<sequence>MPSPFLEIVELSNGKVALRRSDEEGEPLLVIEFSVDAKDYLQGNYIEVAKAMISAGMQAAGQLEEDEDEDEHIPEDRVLH</sequence>
<evidence type="ECO:0000313" key="2">
    <source>
        <dbReference type="EMBL" id="KKN99503.1"/>
    </source>
</evidence>
<accession>A0A0F9Y483</accession>
<dbReference type="AlphaFoldDB" id="A0A0F9Y483"/>
<organism evidence="2">
    <name type="scientific">marine sediment metagenome</name>
    <dbReference type="NCBI Taxonomy" id="412755"/>
    <lineage>
        <taxon>unclassified sequences</taxon>
        <taxon>metagenomes</taxon>
        <taxon>ecological metagenomes</taxon>
    </lineage>
</organism>
<reference evidence="2" key="1">
    <citation type="journal article" date="2015" name="Nature">
        <title>Complex archaea that bridge the gap between prokaryotes and eukaryotes.</title>
        <authorList>
            <person name="Spang A."/>
            <person name="Saw J.H."/>
            <person name="Jorgensen S.L."/>
            <person name="Zaremba-Niedzwiedzka K."/>
            <person name="Martijn J."/>
            <person name="Lind A.E."/>
            <person name="van Eijk R."/>
            <person name="Schleper C."/>
            <person name="Guy L."/>
            <person name="Ettema T.J."/>
        </authorList>
    </citation>
    <scope>NUCLEOTIDE SEQUENCE</scope>
</reference>
<gene>
    <name evidence="2" type="ORF">LCGC14_0135940</name>
</gene>
<proteinExistence type="predicted"/>
<evidence type="ECO:0000256" key="1">
    <source>
        <dbReference type="SAM" id="MobiDB-lite"/>
    </source>
</evidence>
<name>A0A0F9Y483_9ZZZZ</name>
<dbReference type="EMBL" id="LAZR01000046">
    <property type="protein sequence ID" value="KKN99503.1"/>
    <property type="molecule type" value="Genomic_DNA"/>
</dbReference>
<feature type="region of interest" description="Disordered" evidence="1">
    <location>
        <begin position="59"/>
        <end position="80"/>
    </location>
</feature>
<comment type="caution">
    <text evidence="2">The sequence shown here is derived from an EMBL/GenBank/DDBJ whole genome shotgun (WGS) entry which is preliminary data.</text>
</comment>
<feature type="compositionally biased region" description="Acidic residues" evidence="1">
    <location>
        <begin position="63"/>
        <end position="73"/>
    </location>
</feature>